<proteinExistence type="inferred from homology"/>
<sequence length="221" mass="24723">MALPQDQCEATEVQIYPPQPLIAIPQVPAALAGHQVGIFPAYITNRTETLIVRERVASFTGDDFEVRHVNGQPILKVKGKVMSVSGRKMVYDMRGNHLFSIVREHFHFHTTYAVEDPQRTKLVNVRSSFRLFGSRATTTFNSIDGSAEVLEMNGSWHDYSACIVDTISGNVVARISRRLSDRDSLFGQQTYALEVRPGVDMALMVAMCICFDEKNNENRAG</sequence>
<dbReference type="OrthoDB" id="97518at2759"/>
<evidence type="ECO:0000256" key="1">
    <source>
        <dbReference type="ARBA" id="ARBA00005437"/>
    </source>
</evidence>
<dbReference type="InterPro" id="IPR038595">
    <property type="entry name" value="LOR_sf"/>
</dbReference>
<name>A0A8H4JGE5_9HYPO</name>
<dbReference type="AlphaFoldDB" id="A0A8H4JGE5"/>
<keyword evidence="3" id="KW-1185">Reference proteome</keyword>
<reference evidence="2 3" key="1">
    <citation type="submission" date="2020-01" db="EMBL/GenBank/DDBJ databases">
        <title>Identification and distribution of gene clusters putatively required for synthesis of sphingolipid metabolism inhibitors in phylogenetically diverse species of the filamentous fungus Fusarium.</title>
        <authorList>
            <person name="Kim H.-S."/>
            <person name="Busman M."/>
            <person name="Brown D.W."/>
            <person name="Divon H."/>
            <person name="Uhlig S."/>
            <person name="Proctor R.H."/>
        </authorList>
    </citation>
    <scope>NUCLEOTIDE SEQUENCE [LARGE SCALE GENOMIC DNA]</scope>
    <source>
        <strain evidence="2 3">NRRL 13308</strain>
    </source>
</reference>
<dbReference type="PANTHER" id="PTHR31087:SF161">
    <property type="entry name" value="TUBBY C 2 FAMILY PROTEIN"/>
    <property type="match status" value="1"/>
</dbReference>
<dbReference type="Proteomes" id="UP000536711">
    <property type="component" value="Unassembled WGS sequence"/>
</dbReference>
<dbReference type="InterPro" id="IPR007612">
    <property type="entry name" value="LOR"/>
</dbReference>
<comment type="caution">
    <text evidence="2">The sequence shown here is derived from an EMBL/GenBank/DDBJ whole genome shotgun (WGS) entry which is preliminary data.</text>
</comment>
<dbReference type="EMBL" id="JAADJF010000373">
    <property type="protein sequence ID" value="KAF4420236.1"/>
    <property type="molecule type" value="Genomic_DNA"/>
</dbReference>
<organism evidence="2 3">
    <name type="scientific">Fusarium acutatum</name>
    <dbReference type="NCBI Taxonomy" id="78861"/>
    <lineage>
        <taxon>Eukaryota</taxon>
        <taxon>Fungi</taxon>
        <taxon>Dikarya</taxon>
        <taxon>Ascomycota</taxon>
        <taxon>Pezizomycotina</taxon>
        <taxon>Sordariomycetes</taxon>
        <taxon>Hypocreomycetidae</taxon>
        <taxon>Hypocreales</taxon>
        <taxon>Nectriaceae</taxon>
        <taxon>Fusarium</taxon>
        <taxon>Fusarium fujikuroi species complex</taxon>
    </lineage>
</organism>
<evidence type="ECO:0000313" key="3">
    <source>
        <dbReference type="Proteomes" id="UP000536711"/>
    </source>
</evidence>
<comment type="similarity">
    <text evidence="1">Belongs to the LOR family.</text>
</comment>
<evidence type="ECO:0000313" key="2">
    <source>
        <dbReference type="EMBL" id="KAF4420236.1"/>
    </source>
</evidence>
<dbReference type="SUPFAM" id="SSF54518">
    <property type="entry name" value="Tubby C-terminal domain-like"/>
    <property type="match status" value="1"/>
</dbReference>
<accession>A0A8H4JGE5</accession>
<gene>
    <name evidence="2" type="ORF">FACUT_11214</name>
</gene>
<dbReference type="Pfam" id="PF04525">
    <property type="entry name" value="LOR"/>
    <property type="match status" value="1"/>
</dbReference>
<dbReference type="InterPro" id="IPR025659">
    <property type="entry name" value="Tubby-like_C"/>
</dbReference>
<protein>
    <submittedName>
        <fullName evidence="2">DUF567 domain</fullName>
    </submittedName>
</protein>
<dbReference type="PANTHER" id="PTHR31087">
    <property type="match status" value="1"/>
</dbReference>
<dbReference type="Gene3D" id="2.40.160.200">
    <property type="entry name" value="LURP1-related"/>
    <property type="match status" value="1"/>
</dbReference>